<dbReference type="Proteomes" id="UP000037943">
    <property type="component" value="Unassembled WGS sequence"/>
</dbReference>
<proteinExistence type="predicted"/>
<comment type="caution">
    <text evidence="1">The sequence shown here is derived from an EMBL/GenBank/DDBJ whole genome shotgun (WGS) entry which is preliminary data.</text>
</comment>
<organism evidence="1 2">
    <name type="scientific">Pseudomonas amygdali pv. lachrymans</name>
    <name type="common">Pseudomonas syringae pv. lachrymans</name>
    <dbReference type="NCBI Taxonomy" id="53707"/>
    <lineage>
        <taxon>Bacteria</taxon>
        <taxon>Pseudomonadati</taxon>
        <taxon>Pseudomonadota</taxon>
        <taxon>Gammaproteobacteria</taxon>
        <taxon>Pseudomonadales</taxon>
        <taxon>Pseudomonadaceae</taxon>
        <taxon>Pseudomonas</taxon>
        <taxon>Pseudomonas amygdali</taxon>
    </lineage>
</organism>
<evidence type="ECO:0000313" key="2">
    <source>
        <dbReference type="Proteomes" id="UP000037943"/>
    </source>
</evidence>
<name>A0ABR5KL59_PSEAV</name>
<sequence>MQQRTAAIEEVASVENQVAVGAFQGAVAVVEQVADLEVCGTATAQRAQLSGLVVQTGSGHGQGAVAFDDAEAVVQCAAQVQLDLATSDLAVVVATVVEVATVDPHQAFGVQAAVAVVEAGGGDQRFAATCGDSPAVVVEAAQRGQVEALRLNDTALAIGVIAIFQHAAHVRGEQTLQAGQHSALTVEVGAGQVQVATLGDDPAVLVVDGISDIDNQCADALYRATNVGEARCI</sequence>
<gene>
    <name evidence="1" type="ORF">AC499_4134</name>
</gene>
<evidence type="ECO:0000313" key="1">
    <source>
        <dbReference type="EMBL" id="KPC14937.1"/>
    </source>
</evidence>
<protein>
    <submittedName>
        <fullName evidence="1">Uncharacterized protein</fullName>
    </submittedName>
</protein>
<accession>A0ABR5KL59</accession>
<dbReference type="EMBL" id="LGLK01000067">
    <property type="protein sequence ID" value="KPC14937.1"/>
    <property type="molecule type" value="Genomic_DNA"/>
</dbReference>
<keyword evidence="2" id="KW-1185">Reference proteome</keyword>
<reference evidence="1 2" key="1">
    <citation type="submission" date="2015-07" db="EMBL/GenBank/DDBJ databases">
        <authorList>
            <person name="O'Brien H.E."/>
            <person name="Thakur S."/>
            <person name="Gong Y."/>
            <person name="Wang P.W."/>
            <person name="Guttman D.S."/>
        </authorList>
    </citation>
    <scope>NUCLEOTIDE SEQUENCE [LARGE SCALE GENOMIC DNA]</scope>
    <source>
        <strain evidence="1 2">107</strain>
    </source>
</reference>
<reference evidence="1 2" key="2">
    <citation type="submission" date="2015-10" db="EMBL/GenBank/DDBJ databases">
        <title>Comparative genomics and high-throughput reverse genetic screens identify a new phytobacterial MAMP and an Arabidopsis receptor required for immune elicitation.</title>
        <authorList>
            <person name="Mott G.A."/>
            <person name="Thakur S."/>
            <person name="Wang P.W."/>
            <person name="Desveaux D."/>
            <person name="Guttman D.S."/>
        </authorList>
    </citation>
    <scope>NUCLEOTIDE SEQUENCE [LARGE SCALE GENOMIC DNA]</scope>
    <source>
        <strain evidence="1 2">107</strain>
    </source>
</reference>